<dbReference type="Pfam" id="PF11154">
    <property type="entry name" value="DUF2934"/>
    <property type="match status" value="1"/>
</dbReference>
<evidence type="ECO:0000313" key="2">
    <source>
        <dbReference type="EMBL" id="MFD2263393.1"/>
    </source>
</evidence>
<name>A0ABW5DQK1_9PROT</name>
<dbReference type="Proteomes" id="UP001597295">
    <property type="component" value="Unassembled WGS sequence"/>
</dbReference>
<proteinExistence type="predicted"/>
<dbReference type="RefSeq" id="WP_379876394.1">
    <property type="nucleotide sequence ID" value="NZ_JBHUIP010000011.1"/>
</dbReference>
<sequence length="86" mass="9786">MADYKTPQEERIAECAYTIWVQEGKPSGSSEQFWDRAIEVIALEENADISKVPIKRDGVTFAPLEPQNNQVDFPELTERSQTWKAG</sequence>
<keyword evidence="3" id="KW-1185">Reference proteome</keyword>
<comment type="caution">
    <text evidence="2">The sequence shown here is derived from an EMBL/GenBank/DDBJ whole genome shotgun (WGS) entry which is preliminary data.</text>
</comment>
<accession>A0ABW5DQK1</accession>
<feature type="region of interest" description="Disordered" evidence="1">
    <location>
        <begin position="65"/>
        <end position="86"/>
    </location>
</feature>
<reference evidence="3" key="1">
    <citation type="journal article" date="2019" name="Int. J. Syst. Evol. Microbiol.">
        <title>The Global Catalogue of Microorganisms (GCM) 10K type strain sequencing project: providing services to taxonomists for standard genome sequencing and annotation.</title>
        <authorList>
            <consortium name="The Broad Institute Genomics Platform"/>
            <consortium name="The Broad Institute Genome Sequencing Center for Infectious Disease"/>
            <person name="Wu L."/>
            <person name="Ma J."/>
        </authorList>
    </citation>
    <scope>NUCLEOTIDE SEQUENCE [LARGE SCALE GENOMIC DNA]</scope>
    <source>
        <strain evidence="3">CGMCC 1.19062</strain>
    </source>
</reference>
<organism evidence="2 3">
    <name type="scientific">Lacibacterium aquatile</name>
    <dbReference type="NCBI Taxonomy" id="1168082"/>
    <lineage>
        <taxon>Bacteria</taxon>
        <taxon>Pseudomonadati</taxon>
        <taxon>Pseudomonadota</taxon>
        <taxon>Alphaproteobacteria</taxon>
        <taxon>Rhodospirillales</taxon>
        <taxon>Rhodospirillaceae</taxon>
    </lineage>
</organism>
<evidence type="ECO:0000256" key="1">
    <source>
        <dbReference type="SAM" id="MobiDB-lite"/>
    </source>
</evidence>
<dbReference type="EMBL" id="JBHUIP010000011">
    <property type="protein sequence ID" value="MFD2263393.1"/>
    <property type="molecule type" value="Genomic_DNA"/>
</dbReference>
<protein>
    <submittedName>
        <fullName evidence="2">DUF2934 domain-containing protein</fullName>
    </submittedName>
</protein>
<evidence type="ECO:0000313" key="3">
    <source>
        <dbReference type="Proteomes" id="UP001597295"/>
    </source>
</evidence>
<gene>
    <name evidence="2" type="ORF">ACFSM5_10880</name>
</gene>
<dbReference type="InterPro" id="IPR021327">
    <property type="entry name" value="DUF2934"/>
</dbReference>